<name>A0A078JHQ5_BRANA</name>
<accession>A0A078JHQ5</accession>
<dbReference type="PaxDb" id="3708-A0A078JHQ5"/>
<dbReference type="AlphaFoldDB" id="A0A078JHQ5"/>
<evidence type="ECO:0000313" key="1">
    <source>
        <dbReference type="EMBL" id="CDY66214.1"/>
    </source>
</evidence>
<reference evidence="1 2" key="1">
    <citation type="journal article" date="2014" name="Science">
        <title>Plant genetics. Early allopolyploid evolution in the post-Neolithic Brassica napus oilseed genome.</title>
        <authorList>
            <person name="Chalhoub B."/>
            <person name="Denoeud F."/>
            <person name="Liu S."/>
            <person name="Parkin I.A."/>
            <person name="Tang H."/>
            <person name="Wang X."/>
            <person name="Chiquet J."/>
            <person name="Belcram H."/>
            <person name="Tong C."/>
            <person name="Samans B."/>
            <person name="Correa M."/>
            <person name="Da Silva C."/>
            <person name="Just J."/>
            <person name="Falentin C."/>
            <person name="Koh C.S."/>
            <person name="Le Clainche I."/>
            <person name="Bernard M."/>
            <person name="Bento P."/>
            <person name="Noel B."/>
            <person name="Labadie K."/>
            <person name="Alberti A."/>
            <person name="Charles M."/>
            <person name="Arnaud D."/>
            <person name="Guo H."/>
            <person name="Daviaud C."/>
            <person name="Alamery S."/>
            <person name="Jabbari K."/>
            <person name="Zhao M."/>
            <person name="Edger P.P."/>
            <person name="Chelaifa H."/>
            <person name="Tack D."/>
            <person name="Lassalle G."/>
            <person name="Mestiri I."/>
            <person name="Schnel N."/>
            <person name="Le Paslier M.C."/>
            <person name="Fan G."/>
            <person name="Renault V."/>
            <person name="Bayer P.E."/>
            <person name="Golicz A.A."/>
            <person name="Manoli S."/>
            <person name="Lee T.H."/>
            <person name="Thi V.H."/>
            <person name="Chalabi S."/>
            <person name="Hu Q."/>
            <person name="Fan C."/>
            <person name="Tollenaere R."/>
            <person name="Lu Y."/>
            <person name="Battail C."/>
            <person name="Shen J."/>
            <person name="Sidebottom C.H."/>
            <person name="Wang X."/>
            <person name="Canaguier A."/>
            <person name="Chauveau A."/>
            <person name="Berard A."/>
            <person name="Deniot G."/>
            <person name="Guan M."/>
            <person name="Liu Z."/>
            <person name="Sun F."/>
            <person name="Lim Y.P."/>
            <person name="Lyons E."/>
            <person name="Town C.D."/>
            <person name="Bancroft I."/>
            <person name="Wang X."/>
            <person name="Meng J."/>
            <person name="Ma J."/>
            <person name="Pires J.C."/>
            <person name="King G.J."/>
            <person name="Brunel D."/>
            <person name="Delourme R."/>
            <person name="Renard M."/>
            <person name="Aury J.M."/>
            <person name="Adams K.L."/>
            <person name="Batley J."/>
            <person name="Snowdon R.J."/>
            <person name="Tost J."/>
            <person name="Edwards D."/>
            <person name="Zhou Y."/>
            <person name="Hua W."/>
            <person name="Sharpe A.G."/>
            <person name="Paterson A.H."/>
            <person name="Guan C."/>
            <person name="Wincker P."/>
        </authorList>
    </citation>
    <scope>NUCLEOTIDE SEQUENCE [LARGE SCALE GENOMIC DNA]</scope>
    <source>
        <strain evidence="2">cv. Darmor-bzh</strain>
    </source>
</reference>
<gene>
    <name evidence="1" type="primary">BnaCnng50010D</name>
    <name evidence="1" type="ORF">GSBRNA2T00052316001</name>
</gene>
<dbReference type="Proteomes" id="UP000028999">
    <property type="component" value="Unassembled WGS sequence"/>
</dbReference>
<evidence type="ECO:0000313" key="2">
    <source>
        <dbReference type="Proteomes" id="UP000028999"/>
    </source>
</evidence>
<sequence length="23" mass="2821">MMFGRKLILVSREFHHLMHIIDP</sequence>
<protein>
    <submittedName>
        <fullName evidence="1">BnaCnng50010D protein</fullName>
    </submittedName>
</protein>
<dbReference type="EMBL" id="LK035145">
    <property type="protein sequence ID" value="CDY66214.1"/>
    <property type="molecule type" value="Genomic_DNA"/>
</dbReference>
<keyword evidence="2" id="KW-1185">Reference proteome</keyword>
<dbReference type="Gramene" id="CDY66214">
    <property type="protein sequence ID" value="CDY66214"/>
    <property type="gene ID" value="GSBRNA2T00052316001"/>
</dbReference>
<feature type="non-terminal residue" evidence="1">
    <location>
        <position position="23"/>
    </location>
</feature>
<proteinExistence type="predicted"/>
<organism evidence="1 2">
    <name type="scientific">Brassica napus</name>
    <name type="common">Rape</name>
    <dbReference type="NCBI Taxonomy" id="3708"/>
    <lineage>
        <taxon>Eukaryota</taxon>
        <taxon>Viridiplantae</taxon>
        <taxon>Streptophyta</taxon>
        <taxon>Embryophyta</taxon>
        <taxon>Tracheophyta</taxon>
        <taxon>Spermatophyta</taxon>
        <taxon>Magnoliopsida</taxon>
        <taxon>eudicotyledons</taxon>
        <taxon>Gunneridae</taxon>
        <taxon>Pentapetalae</taxon>
        <taxon>rosids</taxon>
        <taxon>malvids</taxon>
        <taxon>Brassicales</taxon>
        <taxon>Brassicaceae</taxon>
        <taxon>Brassiceae</taxon>
        <taxon>Brassica</taxon>
    </lineage>
</organism>